<keyword evidence="9" id="KW-0723">Serine/threonine-protein kinase</keyword>
<feature type="region of interest" description="Disordered" evidence="6">
    <location>
        <begin position="399"/>
        <end position="424"/>
    </location>
</feature>
<dbReference type="PROSITE" id="PS50011">
    <property type="entry name" value="PROTEIN_KINASE_DOM"/>
    <property type="match status" value="1"/>
</dbReference>
<dbReference type="PROSITE" id="PS00107">
    <property type="entry name" value="PROTEIN_KINASE_ATP"/>
    <property type="match status" value="1"/>
</dbReference>
<proteinExistence type="predicted"/>
<sequence length="589" mass="59933">MARGGTASQNGMPPGVRPLTVGDPVVIGRYLLLGRLGSGGMGVVYLAEHPGGGYVALKTPHPVHLGDPTLRARFAEEVALSRRVVPFCTAAVIEDGLDGERPYLVSEYVPGPALSQVVAARGPLTPDLAYGVALGAAAALVATHEAGLVHRDLKPGNVLLSPHGPFVIDFGIARDLDVAMAHTQAGQIMGSPGWVSPERLRGHHAIPASDVFSWGCLVAFAATGLHPFGAGDLDVLTRRILVEEPRIDAVPKPLRGGVAAALRREPADRPDAAWLLASLLAASGVHGTADPRRAVAAVLDEIWQPVPHPSAITGRAARGRRTRGRDSREAAQESANPAQNPTQGGWAQGGWAQGGVTQGRVARRRAARSRTQVSHAGFAALATVTIAAVTVVAAGAGSAHMNSTADPPPALPVVIPGEDSALPPEDVLGTARPPVVPIVDGARPRVTVTATRTMPPPGTVPGPATEDGGRTPSAPSPSAAGATLRPPAGGHCVTGGPKDCGSSRPSPPAHPDRPGRPGRGGQPGQGGRPGRGGQPGQPGGQPGQTRPPIPPVISQEPQWGDGESPPPSPSPPPESQPPSVVATPAPSIP</sequence>
<evidence type="ECO:0000256" key="1">
    <source>
        <dbReference type="ARBA" id="ARBA00022679"/>
    </source>
</evidence>
<keyword evidence="7" id="KW-1133">Transmembrane helix</keyword>
<dbReference type="InterPro" id="IPR011009">
    <property type="entry name" value="Kinase-like_dom_sf"/>
</dbReference>
<dbReference type="SMART" id="SM00220">
    <property type="entry name" value="S_TKc"/>
    <property type="match status" value="1"/>
</dbReference>
<keyword evidence="7" id="KW-0472">Membrane</keyword>
<feature type="region of interest" description="Disordered" evidence="6">
    <location>
        <begin position="442"/>
        <end position="589"/>
    </location>
</feature>
<evidence type="ECO:0000256" key="5">
    <source>
        <dbReference type="PROSITE-ProRule" id="PRU10141"/>
    </source>
</evidence>
<dbReference type="Pfam" id="PF00069">
    <property type="entry name" value="Pkinase"/>
    <property type="match status" value="1"/>
</dbReference>
<evidence type="ECO:0000256" key="4">
    <source>
        <dbReference type="ARBA" id="ARBA00022840"/>
    </source>
</evidence>
<dbReference type="Gene3D" id="1.10.510.10">
    <property type="entry name" value="Transferase(Phosphotransferase) domain 1"/>
    <property type="match status" value="1"/>
</dbReference>
<dbReference type="InterPro" id="IPR000719">
    <property type="entry name" value="Prot_kinase_dom"/>
</dbReference>
<reference evidence="9 10" key="1">
    <citation type="submission" date="2020-09" db="EMBL/GenBank/DDBJ databases">
        <title>Actinomycete isolated from the Camponotus japonicus Mayr.</title>
        <authorList>
            <person name="Gong X."/>
        </authorList>
    </citation>
    <scope>NUCLEOTIDE SEQUENCE [LARGE SCALE GENOMIC DNA]</scope>
    <source>
        <strain evidence="9 10">2C-HV3</strain>
    </source>
</reference>
<evidence type="ECO:0000256" key="2">
    <source>
        <dbReference type="ARBA" id="ARBA00022741"/>
    </source>
</evidence>
<feature type="compositionally biased region" description="Gly residues" evidence="6">
    <location>
        <begin position="346"/>
        <end position="357"/>
    </location>
</feature>
<feature type="compositionally biased region" description="Gly residues" evidence="6">
    <location>
        <begin position="517"/>
        <end position="542"/>
    </location>
</feature>
<evidence type="ECO:0000313" key="9">
    <source>
        <dbReference type="EMBL" id="MBD3148244.1"/>
    </source>
</evidence>
<dbReference type="EMBL" id="JACXRZ010000045">
    <property type="protein sequence ID" value="MBD3148244.1"/>
    <property type="molecule type" value="Genomic_DNA"/>
</dbReference>
<evidence type="ECO:0000313" key="10">
    <source>
        <dbReference type="Proteomes" id="UP000653231"/>
    </source>
</evidence>
<dbReference type="PANTHER" id="PTHR43289">
    <property type="entry name" value="MITOGEN-ACTIVATED PROTEIN KINASE KINASE KINASE 20-RELATED"/>
    <property type="match status" value="1"/>
</dbReference>
<accession>A0ABR8LBJ6</accession>
<evidence type="ECO:0000256" key="3">
    <source>
        <dbReference type="ARBA" id="ARBA00022777"/>
    </source>
</evidence>
<dbReference type="RefSeq" id="WP_191055349.1">
    <property type="nucleotide sequence ID" value="NZ_JACXRZ010000045.1"/>
</dbReference>
<dbReference type="SUPFAM" id="SSF56112">
    <property type="entry name" value="Protein kinase-like (PK-like)"/>
    <property type="match status" value="1"/>
</dbReference>
<feature type="compositionally biased region" description="Pro residues" evidence="6">
    <location>
        <begin position="564"/>
        <end position="576"/>
    </location>
</feature>
<keyword evidence="10" id="KW-1185">Reference proteome</keyword>
<keyword evidence="4 5" id="KW-0067">ATP-binding</keyword>
<evidence type="ECO:0000256" key="6">
    <source>
        <dbReference type="SAM" id="MobiDB-lite"/>
    </source>
</evidence>
<keyword evidence="2 5" id="KW-0547">Nucleotide-binding</keyword>
<dbReference type="GO" id="GO:0004674">
    <property type="term" value="F:protein serine/threonine kinase activity"/>
    <property type="evidence" value="ECO:0007669"/>
    <property type="project" value="UniProtKB-KW"/>
</dbReference>
<evidence type="ECO:0000259" key="8">
    <source>
        <dbReference type="PROSITE" id="PS50011"/>
    </source>
</evidence>
<keyword evidence="3 9" id="KW-0418">Kinase</keyword>
<feature type="compositionally biased region" description="Low complexity" evidence="6">
    <location>
        <begin position="444"/>
        <end position="453"/>
    </location>
</feature>
<evidence type="ECO:0000256" key="7">
    <source>
        <dbReference type="SAM" id="Phobius"/>
    </source>
</evidence>
<protein>
    <submittedName>
        <fullName evidence="9">Serine/threonine protein kinase</fullName>
    </submittedName>
</protein>
<feature type="region of interest" description="Disordered" evidence="6">
    <location>
        <begin position="309"/>
        <end position="373"/>
    </location>
</feature>
<dbReference type="Proteomes" id="UP000653231">
    <property type="component" value="Unassembled WGS sequence"/>
</dbReference>
<feature type="domain" description="Protein kinase" evidence="8">
    <location>
        <begin position="30"/>
        <end position="289"/>
    </location>
</feature>
<feature type="transmembrane region" description="Helical" evidence="7">
    <location>
        <begin position="373"/>
        <end position="396"/>
    </location>
</feature>
<dbReference type="PANTHER" id="PTHR43289:SF34">
    <property type="entry name" value="SERINE_THREONINE-PROTEIN KINASE YBDM-RELATED"/>
    <property type="match status" value="1"/>
</dbReference>
<feature type="binding site" evidence="5">
    <location>
        <position position="58"/>
    </location>
    <ligand>
        <name>ATP</name>
        <dbReference type="ChEBI" id="CHEBI:30616"/>
    </ligand>
</feature>
<dbReference type="InterPro" id="IPR017441">
    <property type="entry name" value="Protein_kinase_ATP_BS"/>
</dbReference>
<organism evidence="9 10">
    <name type="scientific">Microbispora bryophytorum subsp. camponoti</name>
    <dbReference type="NCBI Taxonomy" id="1677852"/>
    <lineage>
        <taxon>Bacteria</taxon>
        <taxon>Bacillati</taxon>
        <taxon>Actinomycetota</taxon>
        <taxon>Actinomycetes</taxon>
        <taxon>Streptosporangiales</taxon>
        <taxon>Streptosporangiaceae</taxon>
        <taxon>Microbispora</taxon>
    </lineage>
</organism>
<dbReference type="CDD" id="cd14014">
    <property type="entry name" value="STKc_PknB_like"/>
    <property type="match status" value="1"/>
</dbReference>
<dbReference type="PROSITE" id="PS00108">
    <property type="entry name" value="PROTEIN_KINASE_ST"/>
    <property type="match status" value="1"/>
</dbReference>
<name>A0ABR8LBJ6_9ACTN</name>
<comment type="caution">
    <text evidence="9">The sequence shown here is derived from an EMBL/GenBank/DDBJ whole genome shotgun (WGS) entry which is preliminary data.</text>
</comment>
<dbReference type="InterPro" id="IPR008271">
    <property type="entry name" value="Ser/Thr_kinase_AS"/>
</dbReference>
<gene>
    <name evidence="9" type="ORF">IEQ31_34445</name>
</gene>
<keyword evidence="1" id="KW-0808">Transferase</keyword>
<dbReference type="Gene3D" id="3.30.200.20">
    <property type="entry name" value="Phosphorylase Kinase, domain 1"/>
    <property type="match status" value="1"/>
</dbReference>
<keyword evidence="7" id="KW-0812">Transmembrane</keyword>